<dbReference type="InterPro" id="IPR027104">
    <property type="entry name" value="Prp3"/>
</dbReference>
<dbReference type="InterPro" id="IPR013881">
    <property type="entry name" value="Pre-mRNA_splic_Prp3_dom"/>
</dbReference>
<gene>
    <name evidence="8" type="ORF">ZT1A5_G7204</name>
</gene>
<dbReference type="Pfam" id="PF06544">
    <property type="entry name" value="Prp3_C"/>
    <property type="match status" value="1"/>
</dbReference>
<dbReference type="InterPro" id="IPR010541">
    <property type="entry name" value="Prp3_C"/>
</dbReference>
<keyword evidence="3" id="KW-0508">mRNA splicing</keyword>
<feature type="compositionally biased region" description="Basic and acidic residues" evidence="5">
    <location>
        <begin position="31"/>
        <end position="43"/>
    </location>
</feature>
<keyword evidence="2" id="KW-0507">mRNA processing</keyword>
<name>A0A1Y6LMX8_ZYMTR</name>
<dbReference type="PANTHER" id="PTHR14212:SF0">
    <property type="entry name" value="U4_U6 SMALL NUCLEAR RIBONUCLEOPROTEIN PRP3"/>
    <property type="match status" value="1"/>
</dbReference>
<feature type="domain" description="Pre-mRNA-splicing factor 3" evidence="7">
    <location>
        <begin position="227"/>
        <end position="429"/>
    </location>
</feature>
<evidence type="ECO:0000256" key="5">
    <source>
        <dbReference type="SAM" id="MobiDB-lite"/>
    </source>
</evidence>
<reference evidence="8 9" key="1">
    <citation type="submission" date="2016-10" db="EMBL/GenBank/DDBJ databases">
        <authorList>
            <person name="Varghese N."/>
        </authorList>
    </citation>
    <scope>NUCLEOTIDE SEQUENCE [LARGE SCALE GENOMIC DNA]</scope>
</reference>
<dbReference type="CDD" id="cd24162">
    <property type="entry name" value="Prp3_C"/>
    <property type="match status" value="1"/>
</dbReference>
<dbReference type="AlphaFoldDB" id="A0A1Y6LMX8"/>
<dbReference type="Pfam" id="PF08572">
    <property type="entry name" value="PRP3"/>
    <property type="match status" value="1"/>
</dbReference>
<comment type="subcellular location">
    <subcellularLocation>
        <location evidence="1">Nucleus</location>
    </subcellularLocation>
</comment>
<feature type="compositionally biased region" description="Basic and acidic residues" evidence="5">
    <location>
        <begin position="1"/>
        <end position="21"/>
    </location>
</feature>
<keyword evidence="4" id="KW-0539">Nucleus</keyword>
<dbReference type="InterPro" id="IPR011333">
    <property type="entry name" value="SKP1/BTB/POZ_sf"/>
</dbReference>
<dbReference type="Proteomes" id="UP000215453">
    <property type="component" value="Chromosome 6"/>
</dbReference>
<proteinExistence type="predicted"/>
<evidence type="ECO:0000259" key="6">
    <source>
        <dbReference type="Pfam" id="PF06544"/>
    </source>
</evidence>
<evidence type="ECO:0000256" key="1">
    <source>
        <dbReference type="ARBA" id="ARBA00004123"/>
    </source>
</evidence>
<feature type="region of interest" description="Disordered" evidence="5">
    <location>
        <begin position="1"/>
        <end position="88"/>
    </location>
</feature>
<feature type="region of interest" description="Disordered" evidence="5">
    <location>
        <begin position="104"/>
        <end position="233"/>
    </location>
</feature>
<dbReference type="GO" id="GO:0000398">
    <property type="term" value="P:mRNA splicing, via spliceosome"/>
    <property type="evidence" value="ECO:0007669"/>
    <property type="project" value="InterPro"/>
</dbReference>
<evidence type="ECO:0000256" key="4">
    <source>
        <dbReference type="ARBA" id="ARBA00023242"/>
    </source>
</evidence>
<dbReference type="Gene3D" id="3.30.710.10">
    <property type="entry name" value="Potassium Channel Kv1.1, Chain A"/>
    <property type="match status" value="1"/>
</dbReference>
<evidence type="ECO:0000256" key="3">
    <source>
        <dbReference type="ARBA" id="ARBA00023187"/>
    </source>
</evidence>
<dbReference type="EMBL" id="LT882681">
    <property type="protein sequence ID" value="SMY25762.1"/>
    <property type="molecule type" value="Genomic_DNA"/>
</dbReference>
<dbReference type="PANTHER" id="PTHR14212">
    <property type="entry name" value="U4/U6-ASSOCIATED RNA SPLICING FACTOR-RELATED"/>
    <property type="match status" value="1"/>
</dbReference>
<sequence length="821" mass="89837">MNGKRPHETNGDDGDAKRQRALDGSPLPVKSADHEMSELDRKKAATQAKIAAMKQALAAKKAGADAAAAPPPPPPPANDVDAQKARAAQKIQELKAKLAAKKLENGASPVNGSFASPPPPPQQSEQALRIAEARAKAAELAGKRGPSAAPTPPPRQDTRGARGGLGIGLHPSLLGDAGAADKGKAGPKFSTAKGNQQPDKPKVNPYLIWDDDEKTGESNPAFEPTGRKYAERKSKPLAFSEKGKYMAQANALRQQAKLEEMKRRIAAEARKTEIEEASDKAFLVPAPPEIEWWDEGLLPEGQNSYDKWDEPSRNRIDTDDSIITALIQRPVLLQAPQDKLLPGPKPLMLTQKEQKKLRRQRRMAEMKEEQAKIRLGLVEPPPPKVKKSNMMRVLGEQAVKDPTAVEARVNREIAQRAYDHERTNAERALSKTEKEEKLQRQIAGDEAKGIYVVVFRVDDFSSGKHRYQVDVNAKQDALTGMVILNPSMNLVIVEGGQHSIKHFKKLMLNRVKWAENTPPAGSASTFVGTTDGSISNVATGARGTGSKAAEWCQPLDERGNLKDLSDNRCVLVWEGQAPTRAFKRWGSRACETDGEAKDVLSRTKMENMWTLARSNMYNTGAWSDLTIVTATKTFAVHKSAVFASNATFFGAAIARAGGQMIIHMDETEAVVDAILRHFYELPIEWLEKSPTGPVLADGLLSRGTDCAHLIVAAEKFDIGKLGTLALRRFQICLLSNNLKPKQVVDLGCLWMNLTKDRGSVLYNRGCEIVAVATHQKLAGIVVDALAWKKLYANEAYTRLVMSKAELMVREATKKRPAPDEA</sequence>
<feature type="compositionally biased region" description="Low complexity" evidence="5">
    <location>
        <begin position="48"/>
        <end position="68"/>
    </location>
</feature>
<evidence type="ECO:0000259" key="7">
    <source>
        <dbReference type="Pfam" id="PF08572"/>
    </source>
</evidence>
<feature type="domain" description="Small nuclear ribonucleoprotein Prp3 C-terminal" evidence="6">
    <location>
        <begin position="454"/>
        <end position="612"/>
    </location>
</feature>
<evidence type="ECO:0000313" key="9">
    <source>
        <dbReference type="Proteomes" id="UP000215453"/>
    </source>
</evidence>
<accession>A0A1Y6LMX8</accession>
<organism evidence="8 9">
    <name type="scientific">Zymoseptoria tritici ST99CH_1A5</name>
    <dbReference type="NCBI Taxonomy" id="1276529"/>
    <lineage>
        <taxon>Eukaryota</taxon>
        <taxon>Fungi</taxon>
        <taxon>Dikarya</taxon>
        <taxon>Ascomycota</taxon>
        <taxon>Pezizomycotina</taxon>
        <taxon>Dothideomycetes</taxon>
        <taxon>Dothideomycetidae</taxon>
        <taxon>Mycosphaerellales</taxon>
        <taxon>Mycosphaerellaceae</taxon>
        <taxon>Zymoseptoria</taxon>
    </lineage>
</organism>
<protein>
    <submittedName>
        <fullName evidence="8">Uncharacterized protein</fullName>
    </submittedName>
</protein>
<dbReference type="GO" id="GO:0046540">
    <property type="term" value="C:U4/U6 x U5 tri-snRNP complex"/>
    <property type="evidence" value="ECO:0007669"/>
    <property type="project" value="InterPro"/>
</dbReference>
<evidence type="ECO:0000313" key="8">
    <source>
        <dbReference type="EMBL" id="SMY25762.1"/>
    </source>
</evidence>
<evidence type="ECO:0000256" key="2">
    <source>
        <dbReference type="ARBA" id="ARBA00022664"/>
    </source>
</evidence>